<sequence length="155" mass="17743">MSEAPTRCSSPLASNVWTWYGQDEYRKIILLGELGPALEFLALEADRQRTEVGCCADCGLWSNHLDYLEGFVKHFPAYLAPTLHPRLQALLSGCEALCREAYGVTLEDNGFKHPQWLPLRQEARELLGMLGWQDVREHMPELIEECRASLRKWPD</sequence>
<dbReference type="GeneID" id="57475523"/>
<evidence type="ECO:0000313" key="2">
    <source>
        <dbReference type="Proteomes" id="UP000013940"/>
    </source>
</evidence>
<name>A0A2C9EKW7_PSEPH</name>
<accession>A0A2C9EKW7</accession>
<dbReference type="RefSeq" id="WP_015635211.1">
    <property type="nucleotide sequence ID" value="NC_021237.1"/>
</dbReference>
<reference evidence="2" key="1">
    <citation type="journal article" date="2014" name="Genome Announc.">
        <title>Full-genome sequence of the plant growth-promoting bacterium Pseudomonas protegens CHA0.</title>
        <authorList>
            <person name="Jousset A."/>
            <person name="Schuldes J."/>
            <person name="Keel C."/>
            <person name="Maurhofer M."/>
            <person name="Daniel R."/>
            <person name="Scheu S."/>
            <person name="Thuermer A."/>
        </authorList>
    </citation>
    <scope>NUCLEOTIDE SEQUENCE [LARGE SCALE GENOMIC DNA]</scope>
    <source>
        <strain evidence="2">DSM 19095 / LMG 27888 / CFBP 6595 / CHA0</strain>
    </source>
</reference>
<dbReference type="EMBL" id="CP003190">
    <property type="protein sequence ID" value="AGL84300.1"/>
    <property type="molecule type" value="Genomic_DNA"/>
</dbReference>
<organism evidence="1 2">
    <name type="scientific">Pseudomonas protegens (strain DSM 19095 / LMG 27888 / CFBP 6595 / CHA0)</name>
    <dbReference type="NCBI Taxonomy" id="1124983"/>
    <lineage>
        <taxon>Bacteria</taxon>
        <taxon>Pseudomonadati</taxon>
        <taxon>Pseudomonadota</taxon>
        <taxon>Gammaproteobacteria</taxon>
        <taxon>Pseudomonadales</taxon>
        <taxon>Pseudomonadaceae</taxon>
        <taxon>Pseudomonas</taxon>
    </lineage>
</organism>
<gene>
    <name evidence="1" type="ORF">PFLCHA0_c25290</name>
</gene>
<dbReference type="Proteomes" id="UP000013940">
    <property type="component" value="Chromosome"/>
</dbReference>
<protein>
    <submittedName>
        <fullName evidence="1">Uncharacterized protein</fullName>
    </submittedName>
</protein>
<dbReference type="KEGG" id="pprc:PFLCHA0_c25290"/>
<evidence type="ECO:0000313" key="1">
    <source>
        <dbReference type="EMBL" id="AGL84300.1"/>
    </source>
</evidence>
<proteinExistence type="predicted"/>
<dbReference type="AlphaFoldDB" id="A0A2C9EKW7"/>
<dbReference type="HOGENOM" id="CLU_1766380_0_0_6"/>